<evidence type="ECO:0000256" key="1">
    <source>
        <dbReference type="SAM" id="MobiDB-lite"/>
    </source>
</evidence>
<name>X1PRU0_9ZZZZ</name>
<feature type="non-terminal residue" evidence="2">
    <location>
        <position position="1"/>
    </location>
</feature>
<feature type="compositionally biased region" description="Low complexity" evidence="1">
    <location>
        <begin position="17"/>
        <end position="33"/>
    </location>
</feature>
<accession>X1PRU0</accession>
<dbReference type="EMBL" id="BARV01029499">
    <property type="protein sequence ID" value="GAI45231.1"/>
    <property type="molecule type" value="Genomic_DNA"/>
</dbReference>
<protein>
    <submittedName>
        <fullName evidence="2">Uncharacterized protein</fullName>
    </submittedName>
</protein>
<comment type="caution">
    <text evidence="2">The sequence shown here is derived from an EMBL/GenBank/DDBJ whole genome shotgun (WGS) entry which is preliminary data.</text>
</comment>
<dbReference type="AlphaFoldDB" id="X1PRU0"/>
<reference evidence="2" key="1">
    <citation type="journal article" date="2014" name="Front. Microbiol.">
        <title>High frequency of phylogenetically diverse reductive dehalogenase-homologous genes in deep subseafloor sedimentary metagenomes.</title>
        <authorList>
            <person name="Kawai M."/>
            <person name="Futagami T."/>
            <person name="Toyoda A."/>
            <person name="Takaki Y."/>
            <person name="Nishi S."/>
            <person name="Hori S."/>
            <person name="Arai W."/>
            <person name="Tsubouchi T."/>
            <person name="Morono Y."/>
            <person name="Uchiyama I."/>
            <person name="Ito T."/>
            <person name="Fujiyama A."/>
            <person name="Inagaki F."/>
            <person name="Takami H."/>
        </authorList>
    </citation>
    <scope>NUCLEOTIDE SEQUENCE</scope>
    <source>
        <strain evidence="2">Expedition CK06-06</strain>
    </source>
</reference>
<gene>
    <name evidence="2" type="ORF">S06H3_47031</name>
</gene>
<sequence>STPNLLTRFVEGVATAATNPGATGGATAKTTAGHQHTSPSYLGGDRLRVTDEWGTESLSLQHEYGTVVSDPFNSSIAWRKVKSNTDSISDIRPLFYAIAFLMKT</sequence>
<feature type="region of interest" description="Disordered" evidence="1">
    <location>
        <begin position="17"/>
        <end position="45"/>
    </location>
</feature>
<proteinExistence type="predicted"/>
<evidence type="ECO:0000313" key="2">
    <source>
        <dbReference type="EMBL" id="GAI45231.1"/>
    </source>
</evidence>
<organism evidence="2">
    <name type="scientific">marine sediment metagenome</name>
    <dbReference type="NCBI Taxonomy" id="412755"/>
    <lineage>
        <taxon>unclassified sequences</taxon>
        <taxon>metagenomes</taxon>
        <taxon>ecological metagenomes</taxon>
    </lineage>
</organism>